<evidence type="ECO:0000256" key="1">
    <source>
        <dbReference type="ARBA" id="ARBA00001933"/>
    </source>
</evidence>
<evidence type="ECO:0000259" key="11">
    <source>
        <dbReference type="Pfam" id="PF00266"/>
    </source>
</evidence>
<keyword evidence="9" id="KW-0411">Iron-sulfur</keyword>
<evidence type="ECO:0000256" key="4">
    <source>
        <dbReference type="ARBA" id="ARBA00013558"/>
    </source>
</evidence>
<evidence type="ECO:0000256" key="9">
    <source>
        <dbReference type="ARBA" id="ARBA00023014"/>
    </source>
</evidence>
<keyword evidence="5" id="KW-0808">Transferase</keyword>
<evidence type="ECO:0000256" key="8">
    <source>
        <dbReference type="ARBA" id="ARBA00023004"/>
    </source>
</evidence>
<evidence type="ECO:0000313" key="13">
    <source>
        <dbReference type="Proteomes" id="UP001595799"/>
    </source>
</evidence>
<name>A0ABV8UJ80_9PROT</name>
<dbReference type="Gene3D" id="3.90.1150.10">
    <property type="entry name" value="Aspartate Aminotransferase, domain 1"/>
    <property type="match status" value="1"/>
</dbReference>
<evidence type="ECO:0000256" key="7">
    <source>
        <dbReference type="ARBA" id="ARBA00022898"/>
    </source>
</evidence>
<comment type="caution">
    <text evidence="12">The sequence shown here is derived from an EMBL/GenBank/DDBJ whole genome shotgun (WGS) entry which is preliminary data.</text>
</comment>
<evidence type="ECO:0000256" key="10">
    <source>
        <dbReference type="ARBA" id="ARBA00050776"/>
    </source>
</evidence>
<dbReference type="InterPro" id="IPR016454">
    <property type="entry name" value="Cysteine_dSase"/>
</dbReference>
<comment type="similarity">
    <text evidence="3">Belongs to the class-V pyridoxal-phosphate-dependent aminotransferase family. NifS/IscS subfamily.</text>
</comment>
<dbReference type="InterPro" id="IPR015424">
    <property type="entry name" value="PyrdxlP-dep_Trfase"/>
</dbReference>
<dbReference type="RefSeq" id="WP_382421578.1">
    <property type="nucleotide sequence ID" value="NZ_JBHSCW010000003.1"/>
</dbReference>
<keyword evidence="8" id="KW-0408">Iron</keyword>
<dbReference type="InterPro" id="IPR015422">
    <property type="entry name" value="PyrdxlP-dep_Trfase_small"/>
</dbReference>
<comment type="catalytic activity">
    <reaction evidence="10">
        <text>(sulfur carrier)-H + L-cysteine = (sulfur carrier)-SH + L-alanine</text>
        <dbReference type="Rhea" id="RHEA:43892"/>
        <dbReference type="Rhea" id="RHEA-COMP:14737"/>
        <dbReference type="Rhea" id="RHEA-COMP:14739"/>
        <dbReference type="ChEBI" id="CHEBI:29917"/>
        <dbReference type="ChEBI" id="CHEBI:35235"/>
        <dbReference type="ChEBI" id="CHEBI:57972"/>
        <dbReference type="ChEBI" id="CHEBI:64428"/>
        <dbReference type="EC" id="2.8.1.7"/>
    </reaction>
</comment>
<dbReference type="Proteomes" id="UP001595799">
    <property type="component" value="Unassembled WGS sequence"/>
</dbReference>
<reference evidence="13" key="1">
    <citation type="journal article" date="2019" name="Int. J. Syst. Evol. Microbiol.">
        <title>The Global Catalogue of Microorganisms (GCM) 10K type strain sequencing project: providing services to taxonomists for standard genome sequencing and annotation.</title>
        <authorList>
            <consortium name="The Broad Institute Genomics Platform"/>
            <consortium name="The Broad Institute Genome Sequencing Center for Infectious Disease"/>
            <person name="Wu L."/>
            <person name="Ma J."/>
        </authorList>
    </citation>
    <scope>NUCLEOTIDE SEQUENCE [LARGE SCALE GENOMIC DNA]</scope>
    <source>
        <strain evidence="13">CECT 8472</strain>
    </source>
</reference>
<sequence>MKDPLYLDYNATAPLRPEALRAYTDAAGQAGNASSVHSFGRASRKIVEEARRRIAVSIDADPAQVIFLSGGTEANATALGSVIDERKPERLLVSDVEHTSVLQAFPDFTQTLPVDSQGRVTADVVAEALDETNAATRVSVMLANNETGVIQPIQEIAEAVHARGGLLHCDAVQGLGKRPLSFSELGADILSLSAHKLGGPQGVGALVLRNGLHMEAYLRGGGQEGRRRAGTENVAGIAAFGAAVEAAVSRLEEFETLHKAHHSMEQEILKAAPTATVFGAETERLPNTSCIAMPGVSAELQLMSLDLEGIAVSAGSACSSGKVEPSHVLRAMGAGDSLSANAIRVSSGWASKPEDLERFADAWIRLYQRQHQSSVA</sequence>
<dbReference type="SUPFAM" id="SSF53383">
    <property type="entry name" value="PLP-dependent transferases"/>
    <property type="match status" value="1"/>
</dbReference>
<dbReference type="InterPro" id="IPR015421">
    <property type="entry name" value="PyrdxlP-dep_Trfase_major"/>
</dbReference>
<keyword evidence="6" id="KW-0479">Metal-binding</keyword>
<protein>
    <recommendedName>
        <fullName evidence="4">Cysteine desulfurase</fullName>
    </recommendedName>
</protein>
<evidence type="ECO:0000256" key="6">
    <source>
        <dbReference type="ARBA" id="ARBA00022723"/>
    </source>
</evidence>
<dbReference type="Gene3D" id="1.10.260.50">
    <property type="match status" value="1"/>
</dbReference>
<evidence type="ECO:0000256" key="3">
    <source>
        <dbReference type="ARBA" id="ARBA00006490"/>
    </source>
</evidence>
<dbReference type="PIRSF" id="PIRSF005572">
    <property type="entry name" value="NifS"/>
    <property type="match status" value="1"/>
</dbReference>
<dbReference type="Pfam" id="PF00266">
    <property type="entry name" value="Aminotran_5"/>
    <property type="match status" value="1"/>
</dbReference>
<keyword evidence="7" id="KW-0663">Pyridoxal phosphate</keyword>
<dbReference type="Gene3D" id="3.40.640.10">
    <property type="entry name" value="Type I PLP-dependent aspartate aminotransferase-like (Major domain)"/>
    <property type="match status" value="1"/>
</dbReference>
<dbReference type="InterPro" id="IPR000192">
    <property type="entry name" value="Aminotrans_V_dom"/>
</dbReference>
<evidence type="ECO:0000313" key="12">
    <source>
        <dbReference type="EMBL" id="MFC4351242.1"/>
    </source>
</evidence>
<organism evidence="12 13">
    <name type="scientific">Fodinicurvata halophila</name>
    <dbReference type="NCBI Taxonomy" id="1419723"/>
    <lineage>
        <taxon>Bacteria</taxon>
        <taxon>Pseudomonadati</taxon>
        <taxon>Pseudomonadota</taxon>
        <taxon>Alphaproteobacteria</taxon>
        <taxon>Rhodospirillales</taxon>
        <taxon>Rhodovibrionaceae</taxon>
        <taxon>Fodinicurvata</taxon>
    </lineage>
</organism>
<evidence type="ECO:0000256" key="5">
    <source>
        <dbReference type="ARBA" id="ARBA00022679"/>
    </source>
</evidence>
<keyword evidence="13" id="KW-1185">Reference proteome</keyword>
<comment type="cofactor">
    <cofactor evidence="1">
        <name>pyridoxal 5'-phosphate</name>
        <dbReference type="ChEBI" id="CHEBI:597326"/>
    </cofactor>
</comment>
<dbReference type="PANTHER" id="PTHR11601:SF34">
    <property type="entry name" value="CYSTEINE DESULFURASE"/>
    <property type="match status" value="1"/>
</dbReference>
<evidence type="ECO:0000256" key="2">
    <source>
        <dbReference type="ARBA" id="ARBA00003120"/>
    </source>
</evidence>
<comment type="function">
    <text evidence="2">Catalyzes the removal of elemental sulfur atoms from cysteine to produce alanine. Seems to participate in the biosynthesis of the nitrogenase metalloclusters by providing the inorganic sulfur required for the Fe-S core formation.</text>
</comment>
<feature type="domain" description="Aminotransferase class V" evidence="11">
    <location>
        <begin position="6"/>
        <end position="359"/>
    </location>
</feature>
<accession>A0ABV8UJ80</accession>
<proteinExistence type="inferred from homology"/>
<gene>
    <name evidence="12" type="ORF">ACFOW6_06750</name>
</gene>
<dbReference type="EMBL" id="JBHSCW010000003">
    <property type="protein sequence ID" value="MFC4351242.1"/>
    <property type="molecule type" value="Genomic_DNA"/>
</dbReference>
<dbReference type="PANTHER" id="PTHR11601">
    <property type="entry name" value="CYSTEINE DESULFURYLASE FAMILY MEMBER"/>
    <property type="match status" value="1"/>
</dbReference>